<protein>
    <submittedName>
        <fullName evidence="1">DUF692 domain-containing protein</fullName>
    </submittedName>
</protein>
<dbReference type="SUPFAM" id="SSF51658">
    <property type="entry name" value="Xylose isomerase-like"/>
    <property type="match status" value="1"/>
</dbReference>
<dbReference type="Proteomes" id="UP000316199">
    <property type="component" value="Unassembled WGS sequence"/>
</dbReference>
<dbReference type="PANTHER" id="PTHR42194:SF1">
    <property type="entry name" value="UPF0276 PROTEIN HI_1600"/>
    <property type="match status" value="1"/>
</dbReference>
<dbReference type="Gene3D" id="3.20.20.150">
    <property type="entry name" value="Divalent-metal-dependent TIM barrel enzymes"/>
    <property type="match status" value="1"/>
</dbReference>
<organism evidence="1 2">
    <name type="scientific">OM182 bacterium</name>
    <dbReference type="NCBI Taxonomy" id="2510334"/>
    <lineage>
        <taxon>Bacteria</taxon>
        <taxon>Pseudomonadati</taxon>
        <taxon>Pseudomonadota</taxon>
        <taxon>Gammaproteobacteria</taxon>
        <taxon>OMG group</taxon>
        <taxon>OM182 clade</taxon>
    </lineage>
</organism>
<name>A0A520RZ68_9GAMM</name>
<dbReference type="Pfam" id="PF05114">
    <property type="entry name" value="MbnB_TglH_ChrH"/>
    <property type="match status" value="1"/>
</dbReference>
<accession>A0A520RZ68</accession>
<evidence type="ECO:0000313" key="2">
    <source>
        <dbReference type="Proteomes" id="UP000316199"/>
    </source>
</evidence>
<dbReference type="InterPro" id="IPR007801">
    <property type="entry name" value="MbnB/TglH/ChrH"/>
</dbReference>
<reference evidence="1 2" key="1">
    <citation type="submission" date="2019-02" db="EMBL/GenBank/DDBJ databases">
        <title>Prokaryotic population dynamics and viral predation in marine succession experiment using metagenomics: the confinement effect.</title>
        <authorList>
            <person name="Haro-Moreno J.M."/>
            <person name="Rodriguez-Valera F."/>
            <person name="Lopez-Perez M."/>
        </authorList>
    </citation>
    <scope>NUCLEOTIDE SEQUENCE [LARGE SCALE GENOMIC DNA]</scope>
    <source>
        <strain evidence="1">MED-G157</strain>
    </source>
</reference>
<dbReference type="EMBL" id="SHAG01000033">
    <property type="protein sequence ID" value="RZO75495.1"/>
    <property type="molecule type" value="Genomic_DNA"/>
</dbReference>
<comment type="caution">
    <text evidence="1">The sequence shown here is derived from an EMBL/GenBank/DDBJ whole genome shotgun (WGS) entry which is preliminary data.</text>
</comment>
<gene>
    <name evidence="1" type="ORF">EVA68_06870</name>
</gene>
<sequence>MMSEMSVEVPPVIDFFELAPENWIGIGGRLGRQLEGLAEQRPIVCHGLSLSIGGPSPIDRSLVADIKKFIAKHRVRIYSEHLSYTSDGGQLYDLLPMPHTDEAVRHIASRVKEVQDILEQKIALENVSYYLTPKACMDEVSFITAVLEEADCDLLLDVNNVYVNSINHSYDALDFIKKMPSDRVVYLHVAGHFEDSDGVIIDTHGSPVVHSVWDLLEQTYAVVGVKPTLLERDFNIPATDILLAEIKAVRQRQEKVVDHNNQCLN</sequence>
<dbReference type="NCBIfam" id="NF003818">
    <property type="entry name" value="PRK05409.1"/>
    <property type="match status" value="1"/>
</dbReference>
<dbReference type="PANTHER" id="PTHR42194">
    <property type="entry name" value="UPF0276 PROTEIN HI_1600"/>
    <property type="match status" value="1"/>
</dbReference>
<dbReference type="AlphaFoldDB" id="A0A520RZ68"/>
<proteinExistence type="predicted"/>
<evidence type="ECO:0000313" key="1">
    <source>
        <dbReference type="EMBL" id="RZO75495.1"/>
    </source>
</evidence>
<dbReference type="InterPro" id="IPR036237">
    <property type="entry name" value="Xyl_isomerase-like_sf"/>
</dbReference>